<evidence type="ECO:0000313" key="2">
    <source>
        <dbReference type="EMBL" id="MFB9074016.1"/>
    </source>
</evidence>
<evidence type="ECO:0000256" key="1">
    <source>
        <dbReference type="SAM" id="MobiDB-lite"/>
    </source>
</evidence>
<feature type="compositionally biased region" description="Basic and acidic residues" evidence="1">
    <location>
        <begin position="1"/>
        <end position="10"/>
    </location>
</feature>
<dbReference type="Proteomes" id="UP001589575">
    <property type="component" value="Unassembled WGS sequence"/>
</dbReference>
<reference evidence="2 3" key="1">
    <citation type="submission" date="2024-09" db="EMBL/GenBank/DDBJ databases">
        <authorList>
            <person name="Sun Q."/>
            <person name="Mori K."/>
        </authorList>
    </citation>
    <scope>NUCLEOTIDE SEQUENCE [LARGE SCALE GENOMIC DNA]</scope>
    <source>
        <strain evidence="2 3">CCM 7609</strain>
    </source>
</reference>
<gene>
    <name evidence="2" type="ORF">ACFFX0_23605</name>
</gene>
<keyword evidence="3" id="KW-1185">Reference proteome</keyword>
<comment type="caution">
    <text evidence="2">The sequence shown here is derived from an EMBL/GenBank/DDBJ whole genome shotgun (WGS) entry which is preliminary data.</text>
</comment>
<organism evidence="2 3">
    <name type="scientific">Citricoccus parietis</name>
    <dbReference type="NCBI Taxonomy" id="592307"/>
    <lineage>
        <taxon>Bacteria</taxon>
        <taxon>Bacillati</taxon>
        <taxon>Actinomycetota</taxon>
        <taxon>Actinomycetes</taxon>
        <taxon>Micrococcales</taxon>
        <taxon>Micrococcaceae</taxon>
        <taxon>Citricoccus</taxon>
    </lineage>
</organism>
<name>A0ABV5G542_9MICC</name>
<proteinExistence type="predicted"/>
<sequence>MPHRSTDRNLHCCAAGRGLARPAPPHIMPQRRWSPAIDPSATVVQSWRRSTMM</sequence>
<feature type="region of interest" description="Disordered" evidence="1">
    <location>
        <begin position="1"/>
        <end position="33"/>
    </location>
</feature>
<accession>A0ABV5G542</accession>
<dbReference type="EMBL" id="JBHMFI010000001">
    <property type="protein sequence ID" value="MFB9074016.1"/>
    <property type="molecule type" value="Genomic_DNA"/>
</dbReference>
<evidence type="ECO:0000313" key="3">
    <source>
        <dbReference type="Proteomes" id="UP001589575"/>
    </source>
</evidence>
<protein>
    <submittedName>
        <fullName evidence="2">Uncharacterized protein</fullName>
    </submittedName>
</protein>